<gene>
    <name evidence="3" type="ORF">ACH49Z_08825</name>
</gene>
<keyword evidence="2" id="KW-0472">Membrane</keyword>
<feature type="region of interest" description="Disordered" evidence="1">
    <location>
        <begin position="36"/>
        <end position="66"/>
    </location>
</feature>
<evidence type="ECO:0000256" key="1">
    <source>
        <dbReference type="SAM" id="MobiDB-lite"/>
    </source>
</evidence>
<keyword evidence="2" id="KW-1133">Transmembrane helix</keyword>
<proteinExistence type="predicted"/>
<keyword evidence="2" id="KW-0812">Transmembrane</keyword>
<sequence>MQTVSKLVGGTLPGIGILIGGARTLTRDEARCGGAVMSVGDRCEETSSGGSSTTRDHDDQESDDKAGGWIMIGLGSVILLMFGLGLIGTPTSGPAQGADRNSQ</sequence>
<keyword evidence="4" id="KW-1185">Reference proteome</keyword>
<dbReference type="Proteomes" id="UP001611494">
    <property type="component" value="Unassembled WGS sequence"/>
</dbReference>
<dbReference type="EMBL" id="JBIRYL010000001">
    <property type="protein sequence ID" value="MFI2229941.1"/>
    <property type="molecule type" value="Genomic_DNA"/>
</dbReference>
<feature type="compositionally biased region" description="Basic and acidic residues" evidence="1">
    <location>
        <begin position="54"/>
        <end position="66"/>
    </location>
</feature>
<name>A0ABW7VUL0_9NOCA</name>
<evidence type="ECO:0000313" key="3">
    <source>
        <dbReference type="EMBL" id="MFI2229941.1"/>
    </source>
</evidence>
<reference evidence="3 4" key="1">
    <citation type="submission" date="2024-10" db="EMBL/GenBank/DDBJ databases">
        <title>The Natural Products Discovery Center: Release of the First 8490 Sequenced Strains for Exploring Actinobacteria Biosynthetic Diversity.</title>
        <authorList>
            <person name="Kalkreuter E."/>
            <person name="Kautsar S.A."/>
            <person name="Yang D."/>
            <person name="Bader C.D."/>
            <person name="Teijaro C.N."/>
            <person name="Fluegel L."/>
            <person name="Davis C.M."/>
            <person name="Simpson J.R."/>
            <person name="Lauterbach L."/>
            <person name="Steele A.D."/>
            <person name="Gui C."/>
            <person name="Meng S."/>
            <person name="Li G."/>
            <person name="Viehrig K."/>
            <person name="Ye F."/>
            <person name="Su P."/>
            <person name="Kiefer A.F."/>
            <person name="Nichols A."/>
            <person name="Cepeda A.J."/>
            <person name="Yan W."/>
            <person name="Fan B."/>
            <person name="Jiang Y."/>
            <person name="Adhikari A."/>
            <person name="Zheng C.-J."/>
            <person name="Schuster L."/>
            <person name="Cowan T.M."/>
            <person name="Smanski M.J."/>
            <person name="Chevrette M.G."/>
            <person name="De Carvalho L.P.S."/>
            <person name="Shen B."/>
        </authorList>
    </citation>
    <scope>NUCLEOTIDE SEQUENCE [LARGE SCALE GENOMIC DNA]</scope>
    <source>
        <strain evidence="3 4">NPDC019377</strain>
    </source>
</reference>
<organism evidence="3 4">
    <name type="scientific">Nocardia testacea</name>
    <dbReference type="NCBI Taxonomy" id="248551"/>
    <lineage>
        <taxon>Bacteria</taxon>
        <taxon>Bacillati</taxon>
        <taxon>Actinomycetota</taxon>
        <taxon>Actinomycetes</taxon>
        <taxon>Mycobacteriales</taxon>
        <taxon>Nocardiaceae</taxon>
        <taxon>Nocardia</taxon>
    </lineage>
</organism>
<evidence type="ECO:0000256" key="2">
    <source>
        <dbReference type="SAM" id="Phobius"/>
    </source>
</evidence>
<evidence type="ECO:0000313" key="4">
    <source>
        <dbReference type="Proteomes" id="UP001611494"/>
    </source>
</evidence>
<comment type="caution">
    <text evidence="3">The sequence shown here is derived from an EMBL/GenBank/DDBJ whole genome shotgun (WGS) entry which is preliminary data.</text>
</comment>
<feature type="transmembrane region" description="Helical" evidence="2">
    <location>
        <begin position="66"/>
        <end position="87"/>
    </location>
</feature>
<accession>A0ABW7VUL0</accession>
<dbReference type="RefSeq" id="WP_397061131.1">
    <property type="nucleotide sequence ID" value="NZ_JBIRYL010000001.1"/>
</dbReference>
<protein>
    <submittedName>
        <fullName evidence="3">Uncharacterized protein</fullName>
    </submittedName>
</protein>